<reference evidence="2 3" key="1">
    <citation type="submission" date="2021-05" db="EMBL/GenBank/DDBJ databases">
        <title>A Polyphasic approach of four new species of the genus Ohtaekwangia: Ohtaekwangia histidinii sp. nov., Ohtaekwangia cretensis sp. nov., Ohtaekwangia indiensis sp. nov., Ohtaekwangia reichenbachii sp. nov. from diverse environment.</title>
        <authorList>
            <person name="Octaviana S."/>
        </authorList>
    </citation>
    <scope>NUCLEOTIDE SEQUENCE [LARGE SCALE GENOMIC DNA]</scope>
    <source>
        <strain evidence="2 3">PWU4</strain>
    </source>
</reference>
<protein>
    <recommendedName>
        <fullName evidence="4">Outer membrane lipoprotein-sorting protein</fullName>
    </recommendedName>
</protein>
<evidence type="ECO:0008006" key="4">
    <source>
        <dbReference type="Google" id="ProtNLM"/>
    </source>
</evidence>
<proteinExistence type="predicted"/>
<evidence type="ECO:0000256" key="1">
    <source>
        <dbReference type="SAM" id="SignalP"/>
    </source>
</evidence>
<dbReference type="Proteomes" id="UP001319200">
    <property type="component" value="Unassembled WGS sequence"/>
</dbReference>
<name>A0AAP2GKC8_9BACT</name>
<evidence type="ECO:0000313" key="3">
    <source>
        <dbReference type="Proteomes" id="UP001319200"/>
    </source>
</evidence>
<evidence type="ECO:0000313" key="2">
    <source>
        <dbReference type="EMBL" id="MBT1699186.1"/>
    </source>
</evidence>
<dbReference type="AlphaFoldDB" id="A0AAP2GKC8"/>
<dbReference type="RefSeq" id="WP_254166855.1">
    <property type="nucleotide sequence ID" value="NZ_JAHESF010000022.1"/>
</dbReference>
<organism evidence="2 3">
    <name type="scientific">Chryseosolibacter histidini</name>
    <dbReference type="NCBI Taxonomy" id="2782349"/>
    <lineage>
        <taxon>Bacteria</taxon>
        <taxon>Pseudomonadati</taxon>
        <taxon>Bacteroidota</taxon>
        <taxon>Cytophagia</taxon>
        <taxon>Cytophagales</taxon>
        <taxon>Chryseotaleaceae</taxon>
        <taxon>Chryseosolibacter</taxon>
    </lineage>
</organism>
<keyword evidence="3" id="KW-1185">Reference proteome</keyword>
<feature type="signal peptide" evidence="1">
    <location>
        <begin position="1"/>
        <end position="43"/>
    </location>
</feature>
<keyword evidence="1" id="KW-0732">Signal</keyword>
<dbReference type="EMBL" id="JAHESF010000022">
    <property type="protein sequence ID" value="MBT1699186.1"/>
    <property type="molecule type" value="Genomic_DNA"/>
</dbReference>
<dbReference type="Gene3D" id="2.50.20.10">
    <property type="entry name" value="Lipoprotein localisation LolA/LolB/LppX"/>
    <property type="match status" value="1"/>
</dbReference>
<feature type="chain" id="PRO_5043033620" description="Outer membrane lipoprotein-sorting protein" evidence="1">
    <location>
        <begin position="44"/>
        <end position="255"/>
    </location>
</feature>
<accession>A0AAP2GKC8</accession>
<gene>
    <name evidence="2" type="ORF">KK083_19980</name>
</gene>
<comment type="caution">
    <text evidence="2">The sequence shown here is derived from an EMBL/GenBank/DDBJ whole genome shotgun (WGS) entry which is preliminary data.</text>
</comment>
<sequence length="255" mass="29804">MNAFLKIKKLKNDMNRNVFCLTAMRIRLSLLLMLVMGMQAAYAQQDFAQVLLGMKEKYQQMESVHIVMQVQVFEDAGASVPFYNEKVEIRKDAQRYRYRYADQDMLMNEKYLIMVDRTAREIVCSKRNPKAENLDNFQPPGFNMDSLFSFYGKPQYMGKKDQAHHYKVALKDAVVNEVNLFIDADANVFRKIDYKYRDGQHAVIAFQVFDVHPQFEPGTFDEQFYVTASKTDIKPSKNFLNYQVVNIETDNETAN</sequence>